<dbReference type="Gene3D" id="3.40.630.30">
    <property type="match status" value="1"/>
</dbReference>
<keyword evidence="5" id="KW-1185">Reference proteome</keyword>
<dbReference type="KEGG" id="alti:ALE3EI_0983"/>
<dbReference type="PROSITE" id="PS51186">
    <property type="entry name" value="GNAT"/>
    <property type="match status" value="1"/>
</dbReference>
<evidence type="ECO:0000256" key="1">
    <source>
        <dbReference type="ARBA" id="ARBA00022679"/>
    </source>
</evidence>
<keyword evidence="1 4" id="KW-0808">Transferase</keyword>
<protein>
    <submittedName>
        <fullName evidence="4">Acetyltransferase</fullName>
    </submittedName>
</protein>
<evidence type="ECO:0000313" key="4">
    <source>
        <dbReference type="EMBL" id="QNJ97556.1"/>
    </source>
</evidence>
<dbReference type="CDD" id="cd04301">
    <property type="entry name" value="NAT_SF"/>
    <property type="match status" value="1"/>
</dbReference>
<dbReference type="AlphaFoldDB" id="A0A7G8PT90"/>
<accession>A0A7G8PT90</accession>
<evidence type="ECO:0000259" key="3">
    <source>
        <dbReference type="PROSITE" id="PS51186"/>
    </source>
</evidence>
<dbReference type="PANTHER" id="PTHR43420:SF47">
    <property type="entry name" value="N-ACETYLTRANSFERASE DOMAIN-CONTAINING PROTEIN"/>
    <property type="match status" value="1"/>
</dbReference>
<dbReference type="InterPro" id="IPR050680">
    <property type="entry name" value="YpeA/RimI_acetyltransf"/>
</dbReference>
<proteinExistence type="predicted"/>
<reference evidence="4 5" key="1">
    <citation type="submission" date="2020-04" db="EMBL/GenBank/DDBJ databases">
        <title>Genome sequence of Altibacter aquimarinus strain ALE3EI.</title>
        <authorList>
            <person name="Oh H.-M."/>
            <person name="Jang D."/>
        </authorList>
    </citation>
    <scope>NUCLEOTIDE SEQUENCE [LARGE SCALE GENOMIC DNA]</scope>
    <source>
        <strain evidence="4 5">ALE3EI</strain>
    </source>
</reference>
<dbReference type="InterPro" id="IPR000182">
    <property type="entry name" value="GNAT_dom"/>
</dbReference>
<keyword evidence="2" id="KW-0012">Acyltransferase</keyword>
<gene>
    <name evidence="4" type="ORF">ALE3EI_0983</name>
</gene>
<dbReference type="Pfam" id="PF00583">
    <property type="entry name" value="Acetyltransf_1"/>
    <property type="match status" value="1"/>
</dbReference>
<dbReference type="SUPFAM" id="SSF55729">
    <property type="entry name" value="Acyl-CoA N-acyltransferases (Nat)"/>
    <property type="match status" value="1"/>
</dbReference>
<evidence type="ECO:0000256" key="2">
    <source>
        <dbReference type="ARBA" id="ARBA00023315"/>
    </source>
</evidence>
<dbReference type="GO" id="GO:0016747">
    <property type="term" value="F:acyltransferase activity, transferring groups other than amino-acyl groups"/>
    <property type="evidence" value="ECO:0007669"/>
    <property type="project" value="InterPro"/>
</dbReference>
<dbReference type="EMBL" id="CP052909">
    <property type="protein sequence ID" value="QNJ97556.1"/>
    <property type="molecule type" value="Genomic_DNA"/>
</dbReference>
<dbReference type="PANTHER" id="PTHR43420">
    <property type="entry name" value="ACETYLTRANSFERASE"/>
    <property type="match status" value="1"/>
</dbReference>
<feature type="domain" description="N-acetyltransferase" evidence="3">
    <location>
        <begin position="1"/>
        <end position="166"/>
    </location>
</feature>
<sequence>MIRKAKPTEIEKIITITRACGAKMASEGIYQWNEHYPNPEAFKNDLKRDELFVLLSETAITGCIVISSEKDEEYNDITWLTPDSNNLYIHRLAVHPEHQKKGYARALMDYAEAYAREKKAASIRLDTFSKNIRNQKFYKARGYTQLGNIFFPKQSEFPFYCYELVL</sequence>
<dbReference type="Proteomes" id="UP000515514">
    <property type="component" value="Chromosome"/>
</dbReference>
<dbReference type="RefSeq" id="WP_186991486.1">
    <property type="nucleotide sequence ID" value="NZ_CP052909.1"/>
</dbReference>
<evidence type="ECO:0000313" key="5">
    <source>
        <dbReference type="Proteomes" id="UP000515514"/>
    </source>
</evidence>
<organism evidence="4 5">
    <name type="scientific">Constantimarinum furrinae</name>
    <dbReference type="NCBI Taxonomy" id="2562285"/>
    <lineage>
        <taxon>Bacteria</taxon>
        <taxon>Pseudomonadati</taxon>
        <taxon>Bacteroidota</taxon>
        <taxon>Flavobacteriia</taxon>
        <taxon>Flavobacteriales</taxon>
        <taxon>Flavobacteriaceae</taxon>
        <taxon>Altibacter/Constantimarinum group</taxon>
        <taxon>Constantimarinum</taxon>
    </lineage>
</organism>
<dbReference type="InterPro" id="IPR016181">
    <property type="entry name" value="Acyl_CoA_acyltransferase"/>
</dbReference>
<name>A0A7G8PT90_9FLAO</name>